<evidence type="ECO:0000256" key="2">
    <source>
        <dbReference type="ARBA" id="ARBA00022490"/>
    </source>
</evidence>
<keyword evidence="3 6" id="KW-0540">Nuclease</keyword>
<proteinExistence type="inferred from homology"/>
<dbReference type="Pfam" id="PF02609">
    <property type="entry name" value="Exonuc_VII_S"/>
    <property type="match status" value="1"/>
</dbReference>
<keyword evidence="8" id="KW-1185">Reference proteome</keyword>
<dbReference type="GO" id="GO:0009318">
    <property type="term" value="C:exodeoxyribonuclease VII complex"/>
    <property type="evidence" value="ECO:0007669"/>
    <property type="project" value="UniProtKB-UniRule"/>
</dbReference>
<dbReference type="OrthoDB" id="5523157at2"/>
<name>A0A1L6MW42_9BACT</name>
<evidence type="ECO:0000256" key="6">
    <source>
        <dbReference type="HAMAP-Rule" id="MF_00337"/>
    </source>
</evidence>
<dbReference type="NCBIfam" id="TIGR01280">
    <property type="entry name" value="xseB"/>
    <property type="match status" value="1"/>
</dbReference>
<dbReference type="KEGG" id="pabo:BCY86_02650"/>
<dbReference type="InterPro" id="IPR037004">
    <property type="entry name" value="Exonuc_VII_ssu_sf"/>
</dbReference>
<dbReference type="HAMAP" id="MF_00337">
    <property type="entry name" value="Exonuc_7_S"/>
    <property type="match status" value="1"/>
</dbReference>
<dbReference type="GO" id="GO:0005829">
    <property type="term" value="C:cytosol"/>
    <property type="evidence" value="ECO:0007669"/>
    <property type="project" value="TreeGrafter"/>
</dbReference>
<sequence>MATNPNPSDTSTTDPLSFEDTVKRLTEIVQSLERGDLPLEDSLRLFEEGISLTQVSQQKLDAAQKKVEQLLGLDDEGKAQTAPFEARRDS</sequence>
<keyword evidence="2 6" id="KW-0963">Cytoplasm</keyword>
<dbReference type="STRING" id="1882918.BCY86_02650"/>
<dbReference type="PANTHER" id="PTHR34137:SF1">
    <property type="entry name" value="EXODEOXYRIBONUCLEASE 7 SMALL SUBUNIT"/>
    <property type="match status" value="1"/>
</dbReference>
<organism evidence="7 8">
    <name type="scientific">Pajaroellobacter abortibovis</name>
    <dbReference type="NCBI Taxonomy" id="1882918"/>
    <lineage>
        <taxon>Bacteria</taxon>
        <taxon>Pseudomonadati</taxon>
        <taxon>Myxococcota</taxon>
        <taxon>Polyangia</taxon>
        <taxon>Polyangiales</taxon>
        <taxon>Polyangiaceae</taxon>
    </lineage>
</organism>
<reference evidence="7 8" key="1">
    <citation type="submission" date="2016-08" db="EMBL/GenBank/DDBJ databases">
        <title>Identification and validation of antigenic proteins from Pajaroellobacter abortibovis using de-novo genome sequence assembly and reverse vaccinology.</title>
        <authorList>
            <person name="Welly B.T."/>
            <person name="Miller M.R."/>
            <person name="Stott J.L."/>
            <person name="Blanchard M.T."/>
            <person name="Islas-Trejo A.D."/>
            <person name="O'Rourke S.M."/>
            <person name="Young A.E."/>
            <person name="Medrano J.F."/>
            <person name="Van Eenennaam A.L."/>
        </authorList>
    </citation>
    <scope>NUCLEOTIDE SEQUENCE [LARGE SCALE GENOMIC DNA]</scope>
    <source>
        <strain evidence="7 8">BTF92-0548A/99-0131</strain>
    </source>
</reference>
<evidence type="ECO:0000256" key="4">
    <source>
        <dbReference type="ARBA" id="ARBA00022801"/>
    </source>
</evidence>
<dbReference type="EMBL" id="CP016908">
    <property type="protein sequence ID" value="APR99694.1"/>
    <property type="molecule type" value="Genomic_DNA"/>
</dbReference>
<dbReference type="SUPFAM" id="SSF116842">
    <property type="entry name" value="XseB-like"/>
    <property type="match status" value="1"/>
</dbReference>
<dbReference type="PANTHER" id="PTHR34137">
    <property type="entry name" value="EXODEOXYRIBONUCLEASE 7 SMALL SUBUNIT"/>
    <property type="match status" value="1"/>
</dbReference>
<dbReference type="EC" id="3.1.11.6" evidence="6"/>
<dbReference type="RefSeq" id="WP_075276341.1">
    <property type="nucleotide sequence ID" value="NZ_CP016908.1"/>
</dbReference>
<dbReference type="Proteomes" id="UP000185544">
    <property type="component" value="Chromosome"/>
</dbReference>
<comment type="catalytic activity">
    <reaction evidence="6">
        <text>Exonucleolytic cleavage in either 5'- to 3'- or 3'- to 5'-direction to yield nucleoside 5'-phosphates.</text>
        <dbReference type="EC" id="3.1.11.6"/>
    </reaction>
</comment>
<evidence type="ECO:0000256" key="1">
    <source>
        <dbReference type="ARBA" id="ARBA00009998"/>
    </source>
</evidence>
<evidence type="ECO:0000256" key="5">
    <source>
        <dbReference type="ARBA" id="ARBA00022839"/>
    </source>
</evidence>
<comment type="similarity">
    <text evidence="1 6">Belongs to the XseB family.</text>
</comment>
<dbReference type="GO" id="GO:0006308">
    <property type="term" value="P:DNA catabolic process"/>
    <property type="evidence" value="ECO:0007669"/>
    <property type="project" value="UniProtKB-UniRule"/>
</dbReference>
<keyword evidence="5 6" id="KW-0269">Exonuclease</keyword>
<comment type="function">
    <text evidence="6">Bidirectionally degrades single-stranded DNA into large acid-insoluble oligonucleotides, which are then degraded further into small acid-soluble oligonucleotides.</text>
</comment>
<dbReference type="InterPro" id="IPR003761">
    <property type="entry name" value="Exonuc_VII_S"/>
</dbReference>
<dbReference type="AlphaFoldDB" id="A0A1L6MW42"/>
<evidence type="ECO:0000313" key="7">
    <source>
        <dbReference type="EMBL" id="APR99694.1"/>
    </source>
</evidence>
<gene>
    <name evidence="6" type="primary">xseB</name>
    <name evidence="7" type="ORF">BCY86_02650</name>
</gene>
<dbReference type="GO" id="GO:0008855">
    <property type="term" value="F:exodeoxyribonuclease VII activity"/>
    <property type="evidence" value="ECO:0007669"/>
    <property type="project" value="UniProtKB-UniRule"/>
</dbReference>
<evidence type="ECO:0000313" key="8">
    <source>
        <dbReference type="Proteomes" id="UP000185544"/>
    </source>
</evidence>
<dbReference type="Gene3D" id="1.10.287.1040">
    <property type="entry name" value="Exonuclease VII, small subunit"/>
    <property type="match status" value="1"/>
</dbReference>
<comment type="subcellular location">
    <subcellularLocation>
        <location evidence="6">Cytoplasm</location>
    </subcellularLocation>
</comment>
<protein>
    <recommendedName>
        <fullName evidence="6">Exodeoxyribonuclease 7 small subunit</fullName>
        <ecNumber evidence="6">3.1.11.6</ecNumber>
    </recommendedName>
    <alternativeName>
        <fullName evidence="6">Exodeoxyribonuclease VII small subunit</fullName>
        <shortName evidence="6">Exonuclease VII small subunit</shortName>
    </alternativeName>
</protein>
<comment type="subunit">
    <text evidence="6">Heterooligomer composed of large and small subunits.</text>
</comment>
<accession>A0A1L6MW42</accession>
<evidence type="ECO:0000256" key="3">
    <source>
        <dbReference type="ARBA" id="ARBA00022722"/>
    </source>
</evidence>
<keyword evidence="4 6" id="KW-0378">Hydrolase</keyword>